<proteinExistence type="predicted"/>
<keyword evidence="1" id="KW-0812">Transmembrane</keyword>
<accession>A0AAW2EZ47</accession>
<keyword evidence="1" id="KW-1133">Transmembrane helix</keyword>
<keyword evidence="3" id="KW-1185">Reference proteome</keyword>
<feature type="transmembrane region" description="Helical" evidence="1">
    <location>
        <begin position="38"/>
        <end position="59"/>
    </location>
</feature>
<sequence length="98" mass="11690">MEIVQFCIWFVMILNTAGSASKSALFAYFKSYYINKKIVRFFLIFFCSVVYVDFFTYLWRISELRGSQKNRQLPFDRCILADTRESDYSKNCPSRESE</sequence>
<dbReference type="Proteomes" id="UP001430953">
    <property type="component" value="Unassembled WGS sequence"/>
</dbReference>
<dbReference type="EMBL" id="JADYXP020000017">
    <property type="protein sequence ID" value="KAL0107167.1"/>
    <property type="molecule type" value="Genomic_DNA"/>
</dbReference>
<protein>
    <submittedName>
        <fullName evidence="2">Uncharacterized protein</fullName>
    </submittedName>
</protein>
<evidence type="ECO:0000313" key="3">
    <source>
        <dbReference type="Proteomes" id="UP001430953"/>
    </source>
</evidence>
<name>A0AAW2EZ47_9HYME</name>
<evidence type="ECO:0000313" key="2">
    <source>
        <dbReference type="EMBL" id="KAL0107167.1"/>
    </source>
</evidence>
<comment type="caution">
    <text evidence="2">The sequence shown here is derived from an EMBL/GenBank/DDBJ whole genome shotgun (WGS) entry which is preliminary data.</text>
</comment>
<keyword evidence="1" id="KW-0472">Membrane</keyword>
<gene>
    <name evidence="2" type="ORF">PUN28_015589</name>
</gene>
<organism evidence="2 3">
    <name type="scientific">Cardiocondyla obscurior</name>
    <dbReference type="NCBI Taxonomy" id="286306"/>
    <lineage>
        <taxon>Eukaryota</taxon>
        <taxon>Metazoa</taxon>
        <taxon>Ecdysozoa</taxon>
        <taxon>Arthropoda</taxon>
        <taxon>Hexapoda</taxon>
        <taxon>Insecta</taxon>
        <taxon>Pterygota</taxon>
        <taxon>Neoptera</taxon>
        <taxon>Endopterygota</taxon>
        <taxon>Hymenoptera</taxon>
        <taxon>Apocrita</taxon>
        <taxon>Aculeata</taxon>
        <taxon>Formicoidea</taxon>
        <taxon>Formicidae</taxon>
        <taxon>Myrmicinae</taxon>
        <taxon>Cardiocondyla</taxon>
    </lineage>
</organism>
<evidence type="ECO:0000256" key="1">
    <source>
        <dbReference type="SAM" id="Phobius"/>
    </source>
</evidence>
<reference evidence="2 3" key="1">
    <citation type="submission" date="2023-03" db="EMBL/GenBank/DDBJ databases">
        <title>High recombination rates correlate with genetic variation in Cardiocondyla obscurior ants.</title>
        <authorList>
            <person name="Errbii M."/>
        </authorList>
    </citation>
    <scope>NUCLEOTIDE SEQUENCE [LARGE SCALE GENOMIC DNA]</scope>
    <source>
        <strain evidence="2">Alpha-2009</strain>
        <tissue evidence="2">Whole body</tissue>
    </source>
</reference>
<dbReference type="AlphaFoldDB" id="A0AAW2EZ47"/>